<evidence type="ECO:0000313" key="2">
    <source>
        <dbReference type="Proteomes" id="UP000298652"/>
    </source>
</evidence>
<protein>
    <submittedName>
        <fullName evidence="1">Uncharacterized protein</fullName>
    </submittedName>
</protein>
<name>A0A4U6TWT9_SETVI</name>
<accession>A0A4U6TWT9</accession>
<dbReference type="Proteomes" id="UP000298652">
    <property type="component" value="Chromosome 7"/>
</dbReference>
<reference evidence="1" key="1">
    <citation type="submission" date="2019-03" db="EMBL/GenBank/DDBJ databases">
        <title>WGS assembly of Setaria viridis.</title>
        <authorList>
            <person name="Huang P."/>
            <person name="Jenkins J."/>
            <person name="Grimwood J."/>
            <person name="Barry K."/>
            <person name="Healey A."/>
            <person name="Mamidi S."/>
            <person name="Sreedasyam A."/>
            <person name="Shu S."/>
            <person name="Feldman M."/>
            <person name="Wu J."/>
            <person name="Yu Y."/>
            <person name="Chen C."/>
            <person name="Johnson J."/>
            <person name="Rokhsar D."/>
            <person name="Baxter I."/>
            <person name="Schmutz J."/>
            <person name="Brutnell T."/>
            <person name="Kellogg E."/>
        </authorList>
    </citation>
    <scope>NUCLEOTIDE SEQUENCE [LARGE SCALE GENOMIC DNA]</scope>
</reference>
<evidence type="ECO:0000313" key="1">
    <source>
        <dbReference type="EMBL" id="TKW07430.1"/>
    </source>
</evidence>
<dbReference type="EMBL" id="CM016558">
    <property type="protein sequence ID" value="TKW07430.1"/>
    <property type="molecule type" value="Genomic_DNA"/>
</dbReference>
<organism evidence="1 2">
    <name type="scientific">Setaria viridis</name>
    <name type="common">Green bristlegrass</name>
    <name type="synonym">Setaria italica subsp. viridis</name>
    <dbReference type="NCBI Taxonomy" id="4556"/>
    <lineage>
        <taxon>Eukaryota</taxon>
        <taxon>Viridiplantae</taxon>
        <taxon>Streptophyta</taxon>
        <taxon>Embryophyta</taxon>
        <taxon>Tracheophyta</taxon>
        <taxon>Spermatophyta</taxon>
        <taxon>Magnoliopsida</taxon>
        <taxon>Liliopsida</taxon>
        <taxon>Poales</taxon>
        <taxon>Poaceae</taxon>
        <taxon>PACMAD clade</taxon>
        <taxon>Panicoideae</taxon>
        <taxon>Panicodae</taxon>
        <taxon>Paniceae</taxon>
        <taxon>Cenchrinae</taxon>
        <taxon>Setaria</taxon>
    </lineage>
</organism>
<dbReference type="AlphaFoldDB" id="A0A4U6TWT9"/>
<proteinExistence type="predicted"/>
<dbReference type="Gramene" id="TKW07430">
    <property type="protein sequence ID" value="TKW07430"/>
    <property type="gene ID" value="SEVIR_7G305801v2"/>
</dbReference>
<sequence length="124" mass="14114">MLKKRFPILKVGTFHPIENQIKIPAAAAVFHNLITNQIISTHLIMLSCQRGITTTQMNCNQMKEPPYETKLLFRCGLPVINSHVNGKGYVEPAMSTERATWSYAYEKGLVDILKELVNIPIFKR</sequence>
<keyword evidence="2" id="KW-1185">Reference proteome</keyword>
<gene>
    <name evidence="1" type="ORF">SEVIR_7G305801v2</name>
</gene>